<accession>A0A4Z2ET79</accession>
<dbReference type="GO" id="GO:0023052">
    <property type="term" value="P:signaling"/>
    <property type="evidence" value="ECO:0007669"/>
    <property type="project" value="TreeGrafter"/>
</dbReference>
<dbReference type="PANTHER" id="PTHR46415:SF3">
    <property type="entry name" value="DCC-INTERACTING PROTEIN 13-ALPHA"/>
    <property type="match status" value="1"/>
</dbReference>
<comment type="caution">
    <text evidence="2">The sequence shown here is derived from an EMBL/GenBank/DDBJ whole genome shotgun (WGS) entry which is preliminary data.</text>
</comment>
<dbReference type="GO" id="GO:0010008">
    <property type="term" value="C:endosome membrane"/>
    <property type="evidence" value="ECO:0007669"/>
    <property type="project" value="TreeGrafter"/>
</dbReference>
<dbReference type="SUPFAM" id="SSF103657">
    <property type="entry name" value="BAR/IMD domain-like"/>
    <property type="match status" value="1"/>
</dbReference>
<dbReference type="Pfam" id="PF16746">
    <property type="entry name" value="BAR_3"/>
    <property type="match status" value="1"/>
</dbReference>
<evidence type="ECO:0000259" key="1">
    <source>
        <dbReference type="Pfam" id="PF16746"/>
    </source>
</evidence>
<gene>
    <name evidence="2" type="primary">APPL1_0</name>
    <name evidence="2" type="ORF">EYF80_058347</name>
</gene>
<reference evidence="2 3" key="1">
    <citation type="submission" date="2019-03" db="EMBL/GenBank/DDBJ databases">
        <title>First draft genome of Liparis tanakae, snailfish: a comprehensive survey of snailfish specific genes.</title>
        <authorList>
            <person name="Kim W."/>
            <person name="Song I."/>
            <person name="Jeong J.-H."/>
            <person name="Kim D."/>
            <person name="Kim S."/>
            <person name="Ryu S."/>
            <person name="Song J.Y."/>
            <person name="Lee S.K."/>
        </authorList>
    </citation>
    <scope>NUCLEOTIDE SEQUENCE [LARGE SCALE GENOMIC DNA]</scope>
    <source>
        <tissue evidence="2">Muscle</tissue>
    </source>
</reference>
<protein>
    <submittedName>
        <fullName evidence="2">DCC-interacting protein 13-alpha</fullName>
    </submittedName>
</protein>
<dbReference type="InterPro" id="IPR027267">
    <property type="entry name" value="AH/BAR_dom_sf"/>
</dbReference>
<name>A0A4Z2ET79_9TELE</name>
<keyword evidence="3" id="KW-1185">Reference proteome</keyword>
<dbReference type="Proteomes" id="UP000314294">
    <property type="component" value="Unassembled WGS sequence"/>
</dbReference>
<dbReference type="EMBL" id="SRLO01003408">
    <property type="protein sequence ID" value="TNN31502.1"/>
    <property type="molecule type" value="Genomic_DNA"/>
</dbReference>
<organism evidence="2 3">
    <name type="scientific">Liparis tanakae</name>
    <name type="common">Tanaka's snailfish</name>
    <dbReference type="NCBI Taxonomy" id="230148"/>
    <lineage>
        <taxon>Eukaryota</taxon>
        <taxon>Metazoa</taxon>
        <taxon>Chordata</taxon>
        <taxon>Craniata</taxon>
        <taxon>Vertebrata</taxon>
        <taxon>Euteleostomi</taxon>
        <taxon>Actinopterygii</taxon>
        <taxon>Neopterygii</taxon>
        <taxon>Teleostei</taxon>
        <taxon>Neoteleostei</taxon>
        <taxon>Acanthomorphata</taxon>
        <taxon>Eupercaria</taxon>
        <taxon>Perciformes</taxon>
        <taxon>Cottioidei</taxon>
        <taxon>Cottales</taxon>
        <taxon>Liparidae</taxon>
        <taxon>Liparis</taxon>
    </lineage>
</organism>
<dbReference type="AlphaFoldDB" id="A0A4Z2ET79"/>
<dbReference type="InterPro" id="IPR047181">
    <property type="entry name" value="DP13A/B"/>
</dbReference>
<dbReference type="InterPro" id="IPR004148">
    <property type="entry name" value="BAR_dom"/>
</dbReference>
<feature type="domain" description="BAR" evidence="1">
    <location>
        <begin position="7"/>
        <end position="72"/>
    </location>
</feature>
<dbReference type="OrthoDB" id="10070851at2759"/>
<evidence type="ECO:0000313" key="2">
    <source>
        <dbReference type="EMBL" id="TNN31502.1"/>
    </source>
</evidence>
<dbReference type="PANTHER" id="PTHR46415">
    <property type="entry name" value="ADAPTOR PROTEIN, PHOSPHOTYROSINE INTERACTION, PH DOMAIN AND LEUCINE ZIPPER-CONTAINING 2"/>
    <property type="match status" value="1"/>
</dbReference>
<dbReference type="Gene3D" id="1.20.1270.60">
    <property type="entry name" value="Arfaptin homology (AH) domain/BAR domain"/>
    <property type="match status" value="1"/>
</dbReference>
<proteinExistence type="predicted"/>
<sequence length="90" mass="9918">MPGIEKLPIEEALDDSPQTRSLLGVFEEDTAAMSSYCTQLYRAMQRIYDAQNELSAATHLTSRLLKEYDKQVGSHGLITLDTGLITLATA</sequence>
<evidence type="ECO:0000313" key="3">
    <source>
        <dbReference type="Proteomes" id="UP000314294"/>
    </source>
</evidence>